<evidence type="ECO:0000313" key="4">
    <source>
        <dbReference type="Proteomes" id="UP000024284"/>
    </source>
</evidence>
<protein>
    <submittedName>
        <fullName evidence="3">Uncharacterized protein</fullName>
    </submittedName>
</protein>
<proteinExistence type="predicted"/>
<evidence type="ECO:0000256" key="2">
    <source>
        <dbReference type="SAM" id="Phobius"/>
    </source>
</evidence>
<organism evidence="3 4">
    <name type="scientific">Sphingobium herbicidovorans (strain ATCC 700291 / DSM 11019 / CCUG 56400 / KCTC 2939 / LMG 18315 / NBRC 16415 / MH)</name>
    <name type="common">Sphingomonas herbicidovorans</name>
    <dbReference type="NCBI Taxonomy" id="1219045"/>
    <lineage>
        <taxon>Bacteria</taxon>
        <taxon>Pseudomonadati</taxon>
        <taxon>Pseudomonadota</taxon>
        <taxon>Alphaproteobacteria</taxon>
        <taxon>Sphingomonadales</taxon>
        <taxon>Sphingomonadaceae</taxon>
        <taxon>Sphingobium</taxon>
    </lineage>
</organism>
<keyword evidence="2" id="KW-0472">Membrane</keyword>
<dbReference type="RefSeq" id="WP_156103345.1">
    <property type="nucleotide sequence ID" value="NZ_BCZD01000005.1"/>
</dbReference>
<dbReference type="Proteomes" id="UP000024284">
    <property type="component" value="Unassembled WGS sequence"/>
</dbReference>
<dbReference type="AlphaFoldDB" id="A0A086PAL6"/>
<evidence type="ECO:0000256" key="1">
    <source>
        <dbReference type="SAM" id="MobiDB-lite"/>
    </source>
</evidence>
<comment type="caution">
    <text evidence="3">The sequence shown here is derived from an EMBL/GenBank/DDBJ whole genome shotgun (WGS) entry which is preliminary data.</text>
</comment>
<feature type="transmembrane region" description="Helical" evidence="2">
    <location>
        <begin position="47"/>
        <end position="65"/>
    </location>
</feature>
<dbReference type="STRING" id="76947.GCA_002080435_01351"/>
<keyword evidence="2" id="KW-1133">Transmembrane helix</keyword>
<reference evidence="3" key="1">
    <citation type="submission" date="2014-08" db="EMBL/GenBank/DDBJ databases">
        <title>Draft genome sequences of Sphingobium herbicidovorans.</title>
        <authorList>
            <person name="Gan H.M."/>
            <person name="Gan H.Y."/>
            <person name="Savka M.A."/>
        </authorList>
    </citation>
    <scope>NUCLEOTIDE SEQUENCE [LARGE SCALE GENOMIC DNA]</scope>
    <source>
        <strain evidence="3">NBRC 16415</strain>
    </source>
</reference>
<name>A0A086PAL6_SPHHM</name>
<keyword evidence="2" id="KW-0812">Transmembrane</keyword>
<gene>
    <name evidence="3" type="ORF">BV98_001638</name>
</gene>
<dbReference type="OrthoDB" id="9948195at2"/>
<evidence type="ECO:0000313" key="3">
    <source>
        <dbReference type="EMBL" id="KFG90434.1"/>
    </source>
</evidence>
<dbReference type="EMBL" id="JFZA02000012">
    <property type="protein sequence ID" value="KFG90434.1"/>
    <property type="molecule type" value="Genomic_DNA"/>
</dbReference>
<keyword evidence="4" id="KW-1185">Reference proteome</keyword>
<feature type="region of interest" description="Disordered" evidence="1">
    <location>
        <begin position="1"/>
        <end position="49"/>
    </location>
</feature>
<sequence length="68" mass="7357">MTHKPRVPAASQSPYPLHPAPVEPGTSPATDRPFETEPAPQPVPHSSGWTIGIGLVVAAFAYLLFRRR</sequence>
<accession>A0A086PAL6</accession>